<comment type="catalytic activity">
    <reaction evidence="8">
        <text>L-seryl-[protein] + ATP = O-phospho-L-seryl-[protein] + ADP + H(+)</text>
        <dbReference type="Rhea" id="RHEA:17989"/>
        <dbReference type="Rhea" id="RHEA-COMP:9863"/>
        <dbReference type="Rhea" id="RHEA-COMP:11604"/>
        <dbReference type="ChEBI" id="CHEBI:15378"/>
        <dbReference type="ChEBI" id="CHEBI:29999"/>
        <dbReference type="ChEBI" id="CHEBI:30616"/>
        <dbReference type="ChEBI" id="CHEBI:83421"/>
        <dbReference type="ChEBI" id="CHEBI:456216"/>
        <dbReference type="EC" id="2.7.11.1"/>
    </reaction>
</comment>
<evidence type="ECO:0000256" key="6">
    <source>
        <dbReference type="ARBA" id="ARBA00022840"/>
    </source>
</evidence>
<organism evidence="10 11">
    <name type="scientific">Phrynosoma platyrhinos</name>
    <name type="common">Desert horned lizard</name>
    <dbReference type="NCBI Taxonomy" id="52577"/>
    <lineage>
        <taxon>Eukaryota</taxon>
        <taxon>Metazoa</taxon>
        <taxon>Chordata</taxon>
        <taxon>Craniata</taxon>
        <taxon>Vertebrata</taxon>
        <taxon>Euteleostomi</taxon>
        <taxon>Lepidosauria</taxon>
        <taxon>Squamata</taxon>
        <taxon>Bifurcata</taxon>
        <taxon>Unidentata</taxon>
        <taxon>Episquamata</taxon>
        <taxon>Toxicofera</taxon>
        <taxon>Iguania</taxon>
        <taxon>Phrynosomatidae</taxon>
        <taxon>Phrynosomatinae</taxon>
        <taxon>Phrynosoma</taxon>
    </lineage>
</organism>
<evidence type="ECO:0000256" key="3">
    <source>
        <dbReference type="ARBA" id="ARBA00022679"/>
    </source>
</evidence>
<keyword evidence="9" id="KW-0472">Membrane</keyword>
<evidence type="ECO:0000256" key="5">
    <source>
        <dbReference type="ARBA" id="ARBA00022777"/>
    </source>
</evidence>
<evidence type="ECO:0000256" key="2">
    <source>
        <dbReference type="ARBA" id="ARBA00022527"/>
    </source>
</evidence>
<sequence>MSRWRIRWECRFDIVVKETVELFNPAATASVLSAAGLLLTYLIQYGVTLKLRCEETLTSIATAFTEPAEGDVAVVRAFAASELWSIIWHRFAMVLHLTSQEPMIDGETPRGGQHAPVPDWDLISPQGTLLFLSLALFVFTHEPHQCLLQLAQPSGVIMATLNKLLEPDFLEYLAQTQLHEDGDLQLVPATVLQVCQLFCFPFAMDVDPEILELIMTSLKGSEIPARLLQVCIHHLPFLETELPLSLLCHLVLSDEEVIEQVVGAATSQHATDFLSSIFLSNQVFLLADLLSLLTHIARASPTHLPFLEKLLCGSTSQALSHLLCHPECLVRARACSLVGNLLRHKQGFPQVLQDQTGLLECLLERLSDEDGHVRRSASFAVGNAAYQAGPFTQAISKAVPCVVQLLRDPQTKTRCNAASALGNLGQQSVEVGDLLIQNKAPDILLDVACHDSQPAVQKAALVALCSISHQPKIHQVPIPQLWKWWDNVLVSLRASEKLEALSLDLSQSRAYSSLWTSSTQHCKKLIHLLQPAH</sequence>
<keyword evidence="3" id="KW-0808">Transferase</keyword>
<evidence type="ECO:0000256" key="7">
    <source>
        <dbReference type="ARBA" id="ARBA00047899"/>
    </source>
</evidence>
<evidence type="ECO:0000313" key="11">
    <source>
        <dbReference type="Proteomes" id="UP000826234"/>
    </source>
</evidence>
<name>A0ABQ7SVB1_PHRPL</name>
<gene>
    <name evidence="10" type="ORF">JD844_022329</name>
</gene>
<comment type="caution">
    <text evidence="10">The sequence shown here is derived from an EMBL/GenBank/DDBJ whole genome shotgun (WGS) entry which is preliminary data.</text>
</comment>
<evidence type="ECO:0000256" key="4">
    <source>
        <dbReference type="ARBA" id="ARBA00022741"/>
    </source>
</evidence>
<keyword evidence="9" id="KW-1133">Transmembrane helix</keyword>
<evidence type="ECO:0000256" key="8">
    <source>
        <dbReference type="ARBA" id="ARBA00048679"/>
    </source>
</evidence>
<evidence type="ECO:0000313" key="10">
    <source>
        <dbReference type="EMBL" id="KAH0621244.1"/>
    </source>
</evidence>
<dbReference type="EMBL" id="JAIPUX010003289">
    <property type="protein sequence ID" value="KAH0621244.1"/>
    <property type="molecule type" value="Genomic_DNA"/>
</dbReference>
<feature type="transmembrane region" description="Helical" evidence="9">
    <location>
        <begin position="21"/>
        <end position="43"/>
    </location>
</feature>
<keyword evidence="9" id="KW-0812">Transmembrane</keyword>
<keyword evidence="4" id="KW-0547">Nucleotide-binding</keyword>
<dbReference type="Gene3D" id="1.25.10.10">
    <property type="entry name" value="Leucine-rich Repeat Variant"/>
    <property type="match status" value="2"/>
</dbReference>
<protein>
    <recommendedName>
        <fullName evidence="1">non-specific serine/threonine protein kinase</fullName>
        <ecNumber evidence="1">2.7.11.1</ecNumber>
    </recommendedName>
</protein>
<keyword evidence="11" id="KW-1185">Reference proteome</keyword>
<dbReference type="PANTHER" id="PTHR22983:SF6">
    <property type="entry name" value="SERINE_THREONINE-PROTEIN KINASE 36"/>
    <property type="match status" value="1"/>
</dbReference>
<keyword evidence="2" id="KW-0723">Serine/threonine-protein kinase</keyword>
<dbReference type="Proteomes" id="UP000826234">
    <property type="component" value="Unassembled WGS sequence"/>
</dbReference>
<proteinExistence type="predicted"/>
<dbReference type="PANTHER" id="PTHR22983">
    <property type="entry name" value="PROTEIN KINASE RELATED"/>
    <property type="match status" value="1"/>
</dbReference>
<dbReference type="InterPro" id="IPR016024">
    <property type="entry name" value="ARM-type_fold"/>
</dbReference>
<dbReference type="Pfam" id="PF13646">
    <property type="entry name" value="HEAT_2"/>
    <property type="match status" value="1"/>
</dbReference>
<comment type="catalytic activity">
    <reaction evidence="7">
        <text>L-threonyl-[protein] + ATP = O-phospho-L-threonyl-[protein] + ADP + H(+)</text>
        <dbReference type="Rhea" id="RHEA:46608"/>
        <dbReference type="Rhea" id="RHEA-COMP:11060"/>
        <dbReference type="Rhea" id="RHEA-COMP:11605"/>
        <dbReference type="ChEBI" id="CHEBI:15378"/>
        <dbReference type="ChEBI" id="CHEBI:30013"/>
        <dbReference type="ChEBI" id="CHEBI:30616"/>
        <dbReference type="ChEBI" id="CHEBI:61977"/>
        <dbReference type="ChEBI" id="CHEBI:456216"/>
        <dbReference type="EC" id="2.7.11.1"/>
    </reaction>
</comment>
<dbReference type="InterPro" id="IPR011989">
    <property type="entry name" value="ARM-like"/>
</dbReference>
<keyword evidence="6" id="KW-0067">ATP-binding</keyword>
<dbReference type="SUPFAM" id="SSF48371">
    <property type="entry name" value="ARM repeat"/>
    <property type="match status" value="1"/>
</dbReference>
<accession>A0ABQ7SVB1</accession>
<dbReference type="EC" id="2.7.11.1" evidence="1"/>
<evidence type="ECO:0000256" key="1">
    <source>
        <dbReference type="ARBA" id="ARBA00012513"/>
    </source>
</evidence>
<reference evidence="10 11" key="1">
    <citation type="journal article" date="2022" name="Gigascience">
        <title>A chromosome-level genome assembly and annotation of the desert horned lizard, Phrynosoma platyrhinos, provides insight into chromosomal rearrangements among reptiles.</title>
        <authorList>
            <person name="Koochekian N."/>
            <person name="Ascanio A."/>
            <person name="Farleigh K."/>
            <person name="Card D.C."/>
            <person name="Schield D.R."/>
            <person name="Castoe T.A."/>
            <person name="Jezkova T."/>
        </authorList>
    </citation>
    <scope>NUCLEOTIDE SEQUENCE [LARGE SCALE GENOMIC DNA]</scope>
    <source>
        <strain evidence="10">NK-2021</strain>
    </source>
</reference>
<evidence type="ECO:0000256" key="9">
    <source>
        <dbReference type="SAM" id="Phobius"/>
    </source>
</evidence>
<keyword evidence="5" id="KW-0418">Kinase</keyword>